<proteinExistence type="predicted"/>
<evidence type="ECO:0000259" key="3">
    <source>
        <dbReference type="Pfam" id="PF16344"/>
    </source>
</evidence>
<dbReference type="Gene3D" id="2.60.120.1440">
    <property type="match status" value="1"/>
</dbReference>
<dbReference type="Pfam" id="PF16344">
    <property type="entry name" value="FecR_C"/>
    <property type="match status" value="1"/>
</dbReference>
<dbReference type="Gene3D" id="3.55.50.30">
    <property type="match status" value="1"/>
</dbReference>
<dbReference type="Pfam" id="PF04773">
    <property type="entry name" value="FecR"/>
    <property type="match status" value="1"/>
</dbReference>
<evidence type="ECO:0000259" key="2">
    <source>
        <dbReference type="Pfam" id="PF04773"/>
    </source>
</evidence>
<feature type="transmembrane region" description="Helical" evidence="1">
    <location>
        <begin position="72"/>
        <end position="95"/>
    </location>
</feature>
<protein>
    <submittedName>
        <fullName evidence="5">DUF4974 domain-containing protein</fullName>
    </submittedName>
</protein>
<keyword evidence="1" id="KW-0812">Transmembrane</keyword>
<dbReference type="Proteomes" id="UP001212263">
    <property type="component" value="Unassembled WGS sequence"/>
</dbReference>
<name>A0A412TXK9_9BACT</name>
<dbReference type="GO" id="GO:0016989">
    <property type="term" value="F:sigma factor antagonist activity"/>
    <property type="evidence" value="ECO:0007669"/>
    <property type="project" value="TreeGrafter"/>
</dbReference>
<feature type="domain" description="FecR protein" evidence="2">
    <location>
        <begin position="128"/>
        <end position="219"/>
    </location>
</feature>
<dbReference type="InterPro" id="IPR032508">
    <property type="entry name" value="FecR_C"/>
</dbReference>
<dbReference type="InterPro" id="IPR012373">
    <property type="entry name" value="Ferrdict_sens_TM"/>
</dbReference>
<dbReference type="AlphaFoldDB" id="A0A412TXK9"/>
<reference evidence="4" key="2">
    <citation type="submission" date="2023-01" db="EMBL/GenBank/DDBJ databases">
        <title>Human gut microbiome strain richness.</title>
        <authorList>
            <person name="Chen-Liaw A."/>
        </authorList>
    </citation>
    <scope>NUCLEOTIDE SEQUENCE</scope>
    <source>
        <strain evidence="4">RTP21484st1_B7_RTP21484_190118</strain>
    </source>
</reference>
<evidence type="ECO:0000313" key="4">
    <source>
        <dbReference type="EMBL" id="MDB9223000.1"/>
    </source>
</evidence>
<dbReference type="InterPro" id="IPR006860">
    <property type="entry name" value="FecR"/>
</dbReference>
<comment type="caution">
    <text evidence="5">The sequence shown here is derived from an EMBL/GenBank/DDBJ whole genome shotgun (WGS) entry which is preliminary data.</text>
</comment>
<evidence type="ECO:0000256" key="1">
    <source>
        <dbReference type="SAM" id="Phobius"/>
    </source>
</evidence>
<accession>A0A412TXK9</accession>
<evidence type="ECO:0000313" key="5">
    <source>
        <dbReference type="EMBL" id="RGU58618.1"/>
    </source>
</evidence>
<dbReference type="PIRSF" id="PIRSF018266">
    <property type="entry name" value="FecR"/>
    <property type="match status" value="1"/>
</dbReference>
<dbReference type="Proteomes" id="UP000284243">
    <property type="component" value="Unassembled WGS sequence"/>
</dbReference>
<dbReference type="RefSeq" id="WP_046404815.1">
    <property type="nucleotide sequence ID" value="NZ_CABJFF010000004.1"/>
</dbReference>
<dbReference type="PANTHER" id="PTHR30273:SF2">
    <property type="entry name" value="PROTEIN FECR"/>
    <property type="match status" value="1"/>
</dbReference>
<dbReference type="PANTHER" id="PTHR30273">
    <property type="entry name" value="PERIPLASMIC SIGNAL SENSOR AND SIGMA FACTOR ACTIVATOR FECR-RELATED"/>
    <property type="match status" value="1"/>
</dbReference>
<keyword evidence="1" id="KW-1133">Transmembrane helix</keyword>
<sequence>MMDRKLLEKYIDGIASGTERKEVVEWIVESEENKREYIRLKTRAALKNLPYTLSMDSTYEERVAPRGNKRKVTVWGVITRVAAILFFPLVLYNVLQLLNQDTEYEKIIATMPDTGLFTQQEALVEYKVNTGVKGFVTLPDGSEVWLNSDSRVSFPAQFDTLNRKIRLEGEAYFKVKSNPRWPMYITCKNNVVVQVVGTEFNLTTYANDDNIKLLLVSGKLDILDPNNKRVIKVQQNEEVTIYDLSEAIPEKGCPVIYNSIAWKEGLLIFDNTLMSEVVKRLERWYGVQIEVENKELLAYRFTATFKSESLDRVLNVLKISSDIDYQINDTLVRLKL</sequence>
<gene>
    <name evidence="5" type="ORF">DWW57_02605</name>
    <name evidence="4" type="ORF">PN645_08275</name>
</gene>
<keyword evidence="1" id="KW-0472">Membrane</keyword>
<dbReference type="EMBL" id="QRYC01000002">
    <property type="protein sequence ID" value="RGU58618.1"/>
    <property type="molecule type" value="Genomic_DNA"/>
</dbReference>
<dbReference type="EMBL" id="JAQMRD010000008">
    <property type="protein sequence ID" value="MDB9223000.1"/>
    <property type="molecule type" value="Genomic_DNA"/>
</dbReference>
<organism evidence="5 6">
    <name type="scientific">Odoribacter splanchnicus</name>
    <dbReference type="NCBI Taxonomy" id="28118"/>
    <lineage>
        <taxon>Bacteria</taxon>
        <taxon>Pseudomonadati</taxon>
        <taxon>Bacteroidota</taxon>
        <taxon>Bacteroidia</taxon>
        <taxon>Bacteroidales</taxon>
        <taxon>Odoribacteraceae</taxon>
        <taxon>Odoribacter</taxon>
    </lineage>
</organism>
<feature type="domain" description="Protein FecR C-terminal" evidence="3">
    <location>
        <begin position="267"/>
        <end position="330"/>
    </location>
</feature>
<evidence type="ECO:0000313" key="6">
    <source>
        <dbReference type="Proteomes" id="UP000284243"/>
    </source>
</evidence>
<reference evidence="5 6" key="1">
    <citation type="submission" date="2018-08" db="EMBL/GenBank/DDBJ databases">
        <title>A genome reference for cultivated species of the human gut microbiota.</title>
        <authorList>
            <person name="Zou Y."/>
            <person name="Xue W."/>
            <person name="Luo G."/>
        </authorList>
    </citation>
    <scope>NUCLEOTIDE SEQUENCE [LARGE SCALE GENOMIC DNA]</scope>
    <source>
        <strain evidence="5 6">AF16-14</strain>
    </source>
</reference>